<protein>
    <recommendedName>
        <fullName evidence="2">Heavy metal binding domain-containing protein</fullName>
    </recommendedName>
</protein>
<evidence type="ECO:0000313" key="3">
    <source>
        <dbReference type="EMBL" id="TGE29312.1"/>
    </source>
</evidence>
<accession>A0A4Z0QKQ7</accession>
<keyword evidence="1" id="KW-0732">Signal</keyword>
<name>A0A4Z0QKQ7_9BACT</name>
<dbReference type="RefSeq" id="WP_135393628.1">
    <property type="nucleotide sequence ID" value="NZ_SRMB01000001.1"/>
</dbReference>
<gene>
    <name evidence="3" type="ORF">E5K02_07620</name>
</gene>
<evidence type="ECO:0000313" key="4">
    <source>
        <dbReference type="Proteomes" id="UP000298471"/>
    </source>
</evidence>
<dbReference type="Proteomes" id="UP000298471">
    <property type="component" value="Unassembled WGS sequence"/>
</dbReference>
<dbReference type="PROSITE" id="PS51257">
    <property type="entry name" value="PROKAR_LIPOPROTEIN"/>
    <property type="match status" value="1"/>
</dbReference>
<sequence>MKFTSLLLGSLLALSTLLSSCTEKPATGTTTAAPAATEAKASTTPVKEAVYECPMGCEGSRSAKPGKCPVCGMDLEKKS</sequence>
<dbReference type="InterPro" id="IPR045800">
    <property type="entry name" value="HMBD"/>
</dbReference>
<dbReference type="AlphaFoldDB" id="A0A4Z0QKQ7"/>
<evidence type="ECO:0000259" key="2">
    <source>
        <dbReference type="Pfam" id="PF19335"/>
    </source>
</evidence>
<feature type="chain" id="PRO_5021355373" description="Heavy metal binding domain-containing protein" evidence="1">
    <location>
        <begin position="22"/>
        <end position="79"/>
    </location>
</feature>
<evidence type="ECO:0000256" key="1">
    <source>
        <dbReference type="SAM" id="SignalP"/>
    </source>
</evidence>
<reference evidence="3 4" key="1">
    <citation type="submission" date="2019-04" db="EMBL/GenBank/DDBJ databases">
        <authorList>
            <person name="Feng G."/>
            <person name="Zhang J."/>
            <person name="Zhu H."/>
        </authorList>
    </citation>
    <scope>NUCLEOTIDE SEQUENCE [LARGE SCALE GENOMIC DNA]</scope>
    <source>
        <strain evidence="3 4">9PBR-1</strain>
    </source>
</reference>
<keyword evidence="4" id="KW-1185">Reference proteome</keyword>
<dbReference type="EMBL" id="SRMB01000001">
    <property type="protein sequence ID" value="TGE29312.1"/>
    <property type="molecule type" value="Genomic_DNA"/>
</dbReference>
<comment type="caution">
    <text evidence="3">The sequence shown here is derived from an EMBL/GenBank/DDBJ whole genome shotgun (WGS) entry which is preliminary data.</text>
</comment>
<dbReference type="Pfam" id="PF19335">
    <property type="entry name" value="HMBD"/>
    <property type="match status" value="1"/>
</dbReference>
<feature type="domain" description="Heavy metal binding" evidence="2">
    <location>
        <begin position="50"/>
        <end position="78"/>
    </location>
</feature>
<proteinExistence type="predicted"/>
<organism evidence="3 4">
    <name type="scientific">Hymenobacter metallicola</name>
    <dbReference type="NCBI Taxonomy" id="2563114"/>
    <lineage>
        <taxon>Bacteria</taxon>
        <taxon>Pseudomonadati</taxon>
        <taxon>Bacteroidota</taxon>
        <taxon>Cytophagia</taxon>
        <taxon>Cytophagales</taxon>
        <taxon>Hymenobacteraceae</taxon>
        <taxon>Hymenobacter</taxon>
    </lineage>
</organism>
<feature type="signal peptide" evidence="1">
    <location>
        <begin position="1"/>
        <end position="21"/>
    </location>
</feature>
<dbReference type="OrthoDB" id="1523860at2"/>
<dbReference type="GO" id="GO:0046872">
    <property type="term" value="F:metal ion binding"/>
    <property type="evidence" value="ECO:0007669"/>
    <property type="project" value="InterPro"/>
</dbReference>